<keyword evidence="8 10" id="KW-0456">Lyase</keyword>
<dbReference type="RefSeq" id="WP_126445679.1">
    <property type="nucleotide sequence ID" value="NZ_CP034549.1"/>
</dbReference>
<evidence type="ECO:0000256" key="12">
    <source>
        <dbReference type="RuleBase" id="RU004169"/>
    </source>
</evidence>
<evidence type="ECO:0000256" key="3">
    <source>
        <dbReference type="ARBA" id="ARBA00009935"/>
    </source>
</evidence>
<dbReference type="CDD" id="cd00717">
    <property type="entry name" value="URO-D"/>
    <property type="match status" value="1"/>
</dbReference>
<dbReference type="KEGG" id="noj:EJ995_03545"/>
<dbReference type="UniPathway" id="UPA00251">
    <property type="reaction ID" value="UER00321"/>
</dbReference>
<evidence type="ECO:0000259" key="13">
    <source>
        <dbReference type="PROSITE" id="PS00906"/>
    </source>
</evidence>
<evidence type="ECO:0000256" key="11">
    <source>
        <dbReference type="RuleBase" id="RU000554"/>
    </source>
</evidence>
<keyword evidence="15" id="KW-1185">Reference proteome</keyword>
<reference evidence="14 15" key="1">
    <citation type="submission" date="2018-12" db="EMBL/GenBank/DDBJ databases">
        <title>Complete genome of Nonlabens sp. MJ115.</title>
        <authorList>
            <person name="Choi H.S."/>
            <person name="Jung J."/>
        </authorList>
    </citation>
    <scope>NUCLEOTIDE SEQUENCE [LARGE SCALE GENOMIC DNA]</scope>
    <source>
        <strain evidence="14 15">MJ115</strain>
    </source>
</reference>
<dbReference type="GO" id="GO:0004853">
    <property type="term" value="F:uroporphyrinogen decarboxylase activity"/>
    <property type="evidence" value="ECO:0007669"/>
    <property type="project" value="UniProtKB-UniRule"/>
</dbReference>
<dbReference type="InterPro" id="IPR000257">
    <property type="entry name" value="Uroporphyrinogen_deCOase"/>
</dbReference>
<dbReference type="AlphaFoldDB" id="A0A3S9MW37"/>
<dbReference type="GO" id="GO:0005829">
    <property type="term" value="C:cytosol"/>
    <property type="evidence" value="ECO:0007669"/>
    <property type="project" value="UniProtKB-SubCell"/>
</dbReference>
<protein>
    <recommendedName>
        <fullName evidence="5 10">Uroporphyrinogen decarboxylase</fullName>
        <shortName evidence="10">UPD</shortName>
        <shortName evidence="10">URO-D</shortName>
        <ecNumber evidence="5 10">4.1.1.37</ecNumber>
    </recommendedName>
</protein>
<comment type="catalytic activity">
    <reaction evidence="10 11">
        <text>uroporphyrinogen III + 4 H(+) = coproporphyrinogen III + 4 CO2</text>
        <dbReference type="Rhea" id="RHEA:19865"/>
        <dbReference type="ChEBI" id="CHEBI:15378"/>
        <dbReference type="ChEBI" id="CHEBI:16526"/>
        <dbReference type="ChEBI" id="CHEBI:57308"/>
        <dbReference type="ChEBI" id="CHEBI:57309"/>
        <dbReference type="EC" id="4.1.1.37"/>
    </reaction>
</comment>
<evidence type="ECO:0000256" key="7">
    <source>
        <dbReference type="ARBA" id="ARBA00022793"/>
    </source>
</evidence>
<keyword evidence="9 10" id="KW-0627">Porphyrin biosynthesis</keyword>
<dbReference type="Proteomes" id="UP000279600">
    <property type="component" value="Chromosome"/>
</dbReference>
<feature type="binding site" evidence="10">
    <location>
        <position position="318"/>
    </location>
    <ligand>
        <name>substrate</name>
    </ligand>
</feature>
<feature type="binding site" evidence="10">
    <location>
        <begin position="25"/>
        <end position="29"/>
    </location>
    <ligand>
        <name>substrate</name>
    </ligand>
</feature>
<proteinExistence type="inferred from homology"/>
<feature type="binding site" evidence="10">
    <location>
        <position position="74"/>
    </location>
    <ligand>
        <name>substrate</name>
    </ligand>
</feature>
<evidence type="ECO:0000256" key="8">
    <source>
        <dbReference type="ARBA" id="ARBA00023239"/>
    </source>
</evidence>
<evidence type="ECO:0000256" key="1">
    <source>
        <dbReference type="ARBA" id="ARBA00004514"/>
    </source>
</evidence>
<evidence type="ECO:0000256" key="6">
    <source>
        <dbReference type="ARBA" id="ARBA00022490"/>
    </source>
</evidence>
<comment type="pathway">
    <text evidence="2 10 11">Porphyrin-containing compound metabolism; protoporphyrin-IX biosynthesis; coproporphyrinogen-III from 5-aminolevulinate: step 4/4.</text>
</comment>
<feature type="binding site" evidence="10">
    <location>
        <position position="151"/>
    </location>
    <ligand>
        <name>substrate</name>
    </ligand>
</feature>
<evidence type="ECO:0000313" key="15">
    <source>
        <dbReference type="Proteomes" id="UP000279600"/>
    </source>
</evidence>
<keyword evidence="6 10" id="KW-0963">Cytoplasm</keyword>
<dbReference type="OrthoDB" id="9806656at2"/>
<organism evidence="14 15">
    <name type="scientific">Nonlabens ponticola</name>
    <dbReference type="NCBI Taxonomy" id="2496866"/>
    <lineage>
        <taxon>Bacteria</taxon>
        <taxon>Pseudomonadati</taxon>
        <taxon>Bacteroidota</taxon>
        <taxon>Flavobacteriia</taxon>
        <taxon>Flavobacteriales</taxon>
        <taxon>Flavobacteriaceae</taxon>
        <taxon>Nonlabens</taxon>
    </lineage>
</organism>
<dbReference type="InterPro" id="IPR006361">
    <property type="entry name" value="Uroporphyrinogen_deCO2ase_HemE"/>
</dbReference>
<accession>A0A3S9MW37</accession>
<dbReference type="NCBIfam" id="TIGR01464">
    <property type="entry name" value="hemE"/>
    <property type="match status" value="1"/>
</dbReference>
<dbReference type="Pfam" id="PF01208">
    <property type="entry name" value="URO-D"/>
    <property type="match status" value="1"/>
</dbReference>
<keyword evidence="7 10" id="KW-0210">Decarboxylase</keyword>
<dbReference type="GO" id="GO:0006782">
    <property type="term" value="P:protoporphyrinogen IX biosynthetic process"/>
    <property type="evidence" value="ECO:0007669"/>
    <property type="project" value="UniProtKB-UniRule"/>
</dbReference>
<evidence type="ECO:0000313" key="14">
    <source>
        <dbReference type="EMBL" id="AZQ43354.1"/>
    </source>
</evidence>
<comment type="subunit">
    <text evidence="4 10">Homodimer.</text>
</comment>
<dbReference type="EMBL" id="CP034549">
    <property type="protein sequence ID" value="AZQ43354.1"/>
    <property type="molecule type" value="Genomic_DNA"/>
</dbReference>
<comment type="subcellular location">
    <subcellularLocation>
        <location evidence="1">Cytoplasm</location>
        <location evidence="1">Cytosol</location>
    </subcellularLocation>
</comment>
<evidence type="ECO:0000256" key="5">
    <source>
        <dbReference type="ARBA" id="ARBA00012288"/>
    </source>
</evidence>
<dbReference type="PANTHER" id="PTHR21091:SF169">
    <property type="entry name" value="UROPORPHYRINOGEN DECARBOXYLASE"/>
    <property type="match status" value="1"/>
</dbReference>
<feature type="binding site" evidence="10">
    <location>
        <position position="44"/>
    </location>
    <ligand>
        <name>substrate</name>
    </ligand>
</feature>
<gene>
    <name evidence="10 14" type="primary">hemE</name>
    <name evidence="14" type="ORF">EJ995_03545</name>
</gene>
<evidence type="ECO:0000256" key="4">
    <source>
        <dbReference type="ARBA" id="ARBA00011738"/>
    </source>
</evidence>
<dbReference type="PROSITE" id="PS00906">
    <property type="entry name" value="UROD_1"/>
    <property type="match status" value="1"/>
</dbReference>
<dbReference type="PANTHER" id="PTHR21091">
    <property type="entry name" value="METHYLTETRAHYDROFOLATE:HOMOCYSTEINE METHYLTRANSFERASE RELATED"/>
    <property type="match status" value="1"/>
</dbReference>
<evidence type="ECO:0000256" key="9">
    <source>
        <dbReference type="ARBA" id="ARBA00023244"/>
    </source>
</evidence>
<comment type="function">
    <text evidence="10">Catalyzes the decarboxylation of four acetate groups of uroporphyrinogen-III to yield coproporphyrinogen-III.</text>
</comment>
<dbReference type="FunFam" id="3.20.20.210:FF:000008">
    <property type="entry name" value="Uroporphyrinogen decarboxylase"/>
    <property type="match status" value="1"/>
</dbReference>
<comment type="similarity">
    <text evidence="3 10 12">Belongs to the uroporphyrinogen decarboxylase family.</text>
</comment>
<dbReference type="HAMAP" id="MF_00218">
    <property type="entry name" value="URO_D"/>
    <property type="match status" value="1"/>
</dbReference>
<evidence type="ECO:0000256" key="2">
    <source>
        <dbReference type="ARBA" id="ARBA00004804"/>
    </source>
</evidence>
<dbReference type="EC" id="4.1.1.37" evidence="5 10"/>
<feature type="domain" description="Uroporphyrinogen decarboxylase (URO-D)" evidence="13">
    <location>
        <begin position="20"/>
        <end position="29"/>
    </location>
</feature>
<dbReference type="InterPro" id="IPR038071">
    <property type="entry name" value="UROD/MetE-like_sf"/>
</dbReference>
<dbReference type="Gene3D" id="3.20.20.210">
    <property type="match status" value="1"/>
</dbReference>
<dbReference type="SUPFAM" id="SSF51726">
    <property type="entry name" value="UROD/MetE-like"/>
    <property type="match status" value="1"/>
</dbReference>
<feature type="site" description="Transition state stabilizer" evidence="10">
    <location>
        <position position="74"/>
    </location>
</feature>
<name>A0A3S9MW37_9FLAO</name>
<evidence type="ECO:0000256" key="10">
    <source>
        <dbReference type="HAMAP-Rule" id="MF_00218"/>
    </source>
</evidence>
<sequence length="339" mass="38046">MIKNDLFLRALRGETVERPPVWMMRQAGRYLPDFMKLKEKYDFFTRCRTPELATEITVMPIEQIGPDAAILFSDILVIPQAMNIEVEMRPGVGPWLPNPIRTAADLDRVVVPDVKDSLSYVMQAIDMTKDALNDEVPLIGFAGSPWTILCYCVQGQGSKNFDKAKEFCFTQPQAAHELLQRITDTTIAYLIEKVNHGVNAVQVFDSWGGMLSPVDYQEFSWKYIQQIINALKPYTEVIVFGKGCWFALNDMAKSGASALGVDWTCSARNARYLSGGEITLQGNFDPSRLFSPPATIKKMVKQMIDEFGKDKFVANLGHGILPNIPVENAQAFVDAVKEY</sequence>
<feature type="binding site" evidence="10">
    <location>
        <position position="206"/>
    </location>
    <ligand>
        <name>substrate</name>
    </ligand>
</feature>